<keyword evidence="1" id="KW-0472">Membrane</keyword>
<protein>
    <submittedName>
        <fullName evidence="3 4">Transmembrane protein 25-like isoform X1</fullName>
    </submittedName>
</protein>
<dbReference type="GeneID" id="105309757"/>
<dbReference type="PANTHER" id="PTHR47224:SF1">
    <property type="entry name" value="TRANSMEMBRANE PROTEIN 25"/>
    <property type="match status" value="1"/>
</dbReference>
<dbReference type="AlphaFoldDB" id="A0A6P6C497"/>
<accession>A0A6P6C497</accession>
<gene>
    <name evidence="3 4" type="primary">LOC105309757</name>
</gene>
<sequence>MPCLHLPNDRGSGHPQLALYLDKQLQEGSTSGLLSVSRDAFCGGTITFTIAAQWAQLKCSLQDLDNGLLTTWMEVPLLGIVVAGRLALGTLVAFSTLVAYLVFRNEKTKACTCHRRTWPSCPTFSSTTSLQIPKAHSLSWAPPLCHPTEKPADEQMAQNNSWPELLDPEPGGLLTSQGTLLLCSLVLVLVPLSPQGQSGLSPSKNEGY</sequence>
<dbReference type="PANTHER" id="PTHR47224">
    <property type="entry name" value="TRANSMEMBRANE PROTEIN 25"/>
    <property type="match status" value="1"/>
</dbReference>
<dbReference type="KEGG" id="pvp:105309757"/>
<reference evidence="3 4" key="1">
    <citation type="submission" date="2025-04" db="UniProtKB">
        <authorList>
            <consortium name="RefSeq"/>
        </authorList>
    </citation>
    <scope>IDENTIFICATION</scope>
    <source>
        <tissue evidence="3 4">Kidney</tissue>
    </source>
</reference>
<dbReference type="GO" id="GO:0090394">
    <property type="term" value="P:negative regulation of excitatory postsynaptic potential"/>
    <property type="evidence" value="ECO:0007669"/>
    <property type="project" value="TreeGrafter"/>
</dbReference>
<dbReference type="Proteomes" id="UP000515202">
    <property type="component" value="Unplaced"/>
</dbReference>
<dbReference type="RefSeq" id="XP_023382142.1">
    <property type="nucleotide sequence ID" value="XM_023526374.1"/>
</dbReference>
<evidence type="ECO:0000256" key="1">
    <source>
        <dbReference type="SAM" id="Phobius"/>
    </source>
</evidence>
<organism evidence="2 3">
    <name type="scientific">Pteropus vampyrus</name>
    <name type="common">Large flying fox</name>
    <dbReference type="NCBI Taxonomy" id="132908"/>
    <lineage>
        <taxon>Eukaryota</taxon>
        <taxon>Metazoa</taxon>
        <taxon>Chordata</taxon>
        <taxon>Craniata</taxon>
        <taxon>Vertebrata</taxon>
        <taxon>Euteleostomi</taxon>
        <taxon>Mammalia</taxon>
        <taxon>Eutheria</taxon>
        <taxon>Laurasiatheria</taxon>
        <taxon>Chiroptera</taxon>
        <taxon>Yinpterochiroptera</taxon>
        <taxon>Pteropodoidea</taxon>
        <taxon>Pteropodidae</taxon>
        <taxon>Pteropodinae</taxon>
        <taxon>Pteropus</taxon>
    </lineage>
</organism>
<name>A0A6P6C497_PTEVA</name>
<proteinExistence type="predicted"/>
<keyword evidence="1" id="KW-1133">Transmembrane helix</keyword>
<keyword evidence="1" id="KW-0812">Transmembrane</keyword>
<keyword evidence="2" id="KW-1185">Reference proteome</keyword>
<dbReference type="InterPro" id="IPR042864">
    <property type="entry name" value="TMEM25"/>
</dbReference>
<evidence type="ECO:0000313" key="3">
    <source>
        <dbReference type="RefSeq" id="XP_023382142.1"/>
    </source>
</evidence>
<evidence type="ECO:0000313" key="2">
    <source>
        <dbReference type="Proteomes" id="UP000515202"/>
    </source>
</evidence>
<feature type="transmembrane region" description="Helical" evidence="1">
    <location>
        <begin position="77"/>
        <end position="103"/>
    </location>
</feature>
<evidence type="ECO:0000313" key="4">
    <source>
        <dbReference type="RefSeq" id="XP_023382143.1"/>
    </source>
</evidence>
<dbReference type="RefSeq" id="XP_023382143.1">
    <property type="nucleotide sequence ID" value="XM_023526375.1"/>
</dbReference>